<evidence type="ECO:0000313" key="2">
    <source>
        <dbReference type="EMBL" id="MFC5768222.1"/>
    </source>
</evidence>
<proteinExistence type="predicted"/>
<dbReference type="PANTHER" id="PTHR12526">
    <property type="entry name" value="GLYCOSYLTRANSFERASE"/>
    <property type="match status" value="1"/>
</dbReference>
<accession>A0ABW1AM48</accession>
<reference evidence="3" key="1">
    <citation type="journal article" date="2019" name="Int. J. Syst. Evol. Microbiol.">
        <title>The Global Catalogue of Microorganisms (GCM) 10K type strain sequencing project: providing services to taxonomists for standard genome sequencing and annotation.</title>
        <authorList>
            <consortium name="The Broad Institute Genomics Platform"/>
            <consortium name="The Broad Institute Genome Sequencing Center for Infectious Disease"/>
            <person name="Wu L."/>
            <person name="Ma J."/>
        </authorList>
    </citation>
    <scope>NUCLEOTIDE SEQUENCE [LARGE SCALE GENOMIC DNA]</scope>
    <source>
        <strain evidence="3">SHR3</strain>
    </source>
</reference>
<keyword evidence="3" id="KW-1185">Reference proteome</keyword>
<dbReference type="SUPFAM" id="SSF53756">
    <property type="entry name" value="UDP-Glycosyltransferase/glycogen phosphorylase"/>
    <property type="match status" value="1"/>
</dbReference>
<dbReference type="Proteomes" id="UP001595974">
    <property type="component" value="Unassembled WGS sequence"/>
</dbReference>
<evidence type="ECO:0000259" key="1">
    <source>
        <dbReference type="Pfam" id="PF13439"/>
    </source>
</evidence>
<sequence>MMPEKNRITACFITGSAGDWGGASRVIYTLLRRLPRERIDPLVLLPGDGPVAGELEASGIRFRLWGALTELELPSPWRYVSALVRAMAFFRRHRVRVVHVNHSGFWRAAEILAARLLGIPVIAHYHVVNARPAPGMAWCAKAVAVSDYVARMSGPAGLEKCVVYNPVDPGRFAAGRSLRPDLGIPDACPVAGFAGQIRDIKGVQDFIRMARMIDAPDAVFLIAGECRDPAKFPGSYTEPQLREMIGGDTRIRYLGYVERIEDVYATSDVMVVPSRWQEPLGLIAIEAGLMGRAVVATRVGGIPEVIVDGQTGCLFEVGEIGEMAACVAALLRDAGERARLGGSAQERVTRLFVDGPVREFEALLFDSARRA</sequence>
<gene>
    <name evidence="2" type="ORF">ACFPTN_02425</name>
</gene>
<dbReference type="Pfam" id="PF13692">
    <property type="entry name" value="Glyco_trans_1_4"/>
    <property type="match status" value="1"/>
</dbReference>
<comment type="caution">
    <text evidence="2">The sequence shown here is derived from an EMBL/GenBank/DDBJ whole genome shotgun (WGS) entry which is preliminary data.</text>
</comment>
<dbReference type="Gene3D" id="3.40.50.2000">
    <property type="entry name" value="Glycogen Phosphorylase B"/>
    <property type="match status" value="2"/>
</dbReference>
<dbReference type="EC" id="2.4.-.-" evidence="2"/>
<keyword evidence="2" id="KW-0808">Transferase</keyword>
<organism evidence="2 3">
    <name type="scientific">Thauera sinica</name>
    <dbReference type="NCBI Taxonomy" id="2665146"/>
    <lineage>
        <taxon>Bacteria</taxon>
        <taxon>Pseudomonadati</taxon>
        <taxon>Pseudomonadota</taxon>
        <taxon>Betaproteobacteria</taxon>
        <taxon>Rhodocyclales</taxon>
        <taxon>Zoogloeaceae</taxon>
        <taxon>Thauera</taxon>
    </lineage>
</organism>
<dbReference type="RefSeq" id="WP_096449163.1">
    <property type="nucleotide sequence ID" value="NZ_JBHSOG010000007.1"/>
</dbReference>
<dbReference type="EMBL" id="JBHSOG010000007">
    <property type="protein sequence ID" value="MFC5768222.1"/>
    <property type="molecule type" value="Genomic_DNA"/>
</dbReference>
<dbReference type="GO" id="GO:0016757">
    <property type="term" value="F:glycosyltransferase activity"/>
    <property type="evidence" value="ECO:0007669"/>
    <property type="project" value="UniProtKB-KW"/>
</dbReference>
<dbReference type="Pfam" id="PF13439">
    <property type="entry name" value="Glyco_transf_4"/>
    <property type="match status" value="1"/>
</dbReference>
<name>A0ABW1AM48_9RHOO</name>
<feature type="domain" description="Glycosyltransferase subfamily 4-like N-terminal" evidence="1">
    <location>
        <begin position="20"/>
        <end position="170"/>
    </location>
</feature>
<dbReference type="InterPro" id="IPR028098">
    <property type="entry name" value="Glyco_trans_4-like_N"/>
</dbReference>
<protein>
    <submittedName>
        <fullName evidence="2">Glycosyltransferase family 4 protein</fullName>
        <ecNumber evidence="2">2.4.-.-</ecNumber>
    </submittedName>
</protein>
<dbReference type="CDD" id="cd03801">
    <property type="entry name" value="GT4_PimA-like"/>
    <property type="match status" value="1"/>
</dbReference>
<keyword evidence="2" id="KW-0328">Glycosyltransferase</keyword>
<evidence type="ECO:0000313" key="3">
    <source>
        <dbReference type="Proteomes" id="UP001595974"/>
    </source>
</evidence>